<organism evidence="1 2">
    <name type="scientific">Pluteus cervinus</name>
    <dbReference type="NCBI Taxonomy" id="181527"/>
    <lineage>
        <taxon>Eukaryota</taxon>
        <taxon>Fungi</taxon>
        <taxon>Dikarya</taxon>
        <taxon>Basidiomycota</taxon>
        <taxon>Agaricomycotina</taxon>
        <taxon>Agaricomycetes</taxon>
        <taxon>Agaricomycetidae</taxon>
        <taxon>Agaricales</taxon>
        <taxon>Pluteineae</taxon>
        <taxon>Pluteaceae</taxon>
        <taxon>Pluteus</taxon>
    </lineage>
</organism>
<gene>
    <name evidence="1" type="ORF">BDN72DRAFT_475267</name>
</gene>
<evidence type="ECO:0000313" key="1">
    <source>
        <dbReference type="EMBL" id="TFK71214.1"/>
    </source>
</evidence>
<proteinExistence type="predicted"/>
<keyword evidence="2" id="KW-1185">Reference proteome</keyword>
<accession>A0ACD3AZS9</accession>
<name>A0ACD3AZS9_9AGAR</name>
<dbReference type="Proteomes" id="UP000308600">
    <property type="component" value="Unassembled WGS sequence"/>
</dbReference>
<reference evidence="1 2" key="1">
    <citation type="journal article" date="2019" name="Nat. Ecol. Evol.">
        <title>Megaphylogeny resolves global patterns of mushroom evolution.</title>
        <authorList>
            <person name="Varga T."/>
            <person name="Krizsan K."/>
            <person name="Foldi C."/>
            <person name="Dima B."/>
            <person name="Sanchez-Garcia M."/>
            <person name="Sanchez-Ramirez S."/>
            <person name="Szollosi G.J."/>
            <person name="Szarkandi J.G."/>
            <person name="Papp V."/>
            <person name="Albert L."/>
            <person name="Andreopoulos W."/>
            <person name="Angelini C."/>
            <person name="Antonin V."/>
            <person name="Barry K.W."/>
            <person name="Bougher N.L."/>
            <person name="Buchanan P."/>
            <person name="Buyck B."/>
            <person name="Bense V."/>
            <person name="Catcheside P."/>
            <person name="Chovatia M."/>
            <person name="Cooper J."/>
            <person name="Damon W."/>
            <person name="Desjardin D."/>
            <person name="Finy P."/>
            <person name="Geml J."/>
            <person name="Haridas S."/>
            <person name="Hughes K."/>
            <person name="Justo A."/>
            <person name="Karasinski D."/>
            <person name="Kautmanova I."/>
            <person name="Kiss B."/>
            <person name="Kocsube S."/>
            <person name="Kotiranta H."/>
            <person name="LaButti K.M."/>
            <person name="Lechner B.E."/>
            <person name="Liimatainen K."/>
            <person name="Lipzen A."/>
            <person name="Lukacs Z."/>
            <person name="Mihaltcheva S."/>
            <person name="Morgado L.N."/>
            <person name="Niskanen T."/>
            <person name="Noordeloos M.E."/>
            <person name="Ohm R.A."/>
            <person name="Ortiz-Santana B."/>
            <person name="Ovrebo C."/>
            <person name="Racz N."/>
            <person name="Riley R."/>
            <person name="Savchenko A."/>
            <person name="Shiryaev A."/>
            <person name="Soop K."/>
            <person name="Spirin V."/>
            <person name="Szebenyi C."/>
            <person name="Tomsovsky M."/>
            <person name="Tulloss R.E."/>
            <person name="Uehling J."/>
            <person name="Grigoriev I.V."/>
            <person name="Vagvolgyi C."/>
            <person name="Papp T."/>
            <person name="Martin F.M."/>
            <person name="Miettinen O."/>
            <person name="Hibbett D.S."/>
            <person name="Nagy L.G."/>
        </authorList>
    </citation>
    <scope>NUCLEOTIDE SEQUENCE [LARGE SCALE GENOMIC DNA]</scope>
    <source>
        <strain evidence="1 2">NL-1719</strain>
    </source>
</reference>
<protein>
    <submittedName>
        <fullName evidence="1">Uncharacterized protein</fullName>
    </submittedName>
</protein>
<dbReference type="EMBL" id="ML208301">
    <property type="protein sequence ID" value="TFK71214.1"/>
    <property type="molecule type" value="Genomic_DNA"/>
</dbReference>
<evidence type="ECO:0000313" key="2">
    <source>
        <dbReference type="Proteomes" id="UP000308600"/>
    </source>
</evidence>
<sequence length="254" mass="28247">MNFRIIILIVLHCIAMLSTIFRLLHRFRIRQLWWDDLWAGIAMIAAAFLIPLLQISPVYGPGNTNLSLAIKKFSRWSTLFIFTTVLWASRVSIGIMILRMLPPSGMRRIAQGALFGFAAMVLALVIQQVFICGKVSKPVISCPIPRSTGILQLCTNIIADTWLLGAPIYLLVHMKLPSGHKRLLACILATSILTTAVGITHCVFILLHEGRKVGINAHLEVSNMLSVFCATLQVAISCLHLGPYSFSYDRRPLL</sequence>